<organism evidence="1 2">
    <name type="scientific">Scandinavium hiltneri</name>
    <dbReference type="NCBI Taxonomy" id="2926519"/>
    <lineage>
        <taxon>Bacteria</taxon>
        <taxon>Pseudomonadati</taxon>
        <taxon>Pseudomonadota</taxon>
        <taxon>Gammaproteobacteria</taxon>
        <taxon>Enterobacterales</taxon>
        <taxon>Enterobacteriaceae</taxon>
        <taxon>Scandinavium</taxon>
    </lineage>
</organism>
<reference evidence="1 2" key="1">
    <citation type="submission" date="2022-04" db="EMBL/GenBank/DDBJ databases">
        <title>Proposal of a three novel species of Scandinavium, Scandinavium hiltneri, Scandinavium manionii, Scandinavium tedordense.</title>
        <authorList>
            <person name="Maddock D.W."/>
            <person name="Brady C.L."/>
            <person name="Denman S."/>
            <person name="Arnold D."/>
        </authorList>
    </citation>
    <scope>NUCLEOTIDE SEQUENCE [LARGE SCALE GENOMIC DNA]</scope>
    <source>
        <strain evidence="1 2">H11S7</strain>
    </source>
</reference>
<keyword evidence="2" id="KW-1185">Reference proteome</keyword>
<protein>
    <submittedName>
        <fullName evidence="1">Uncharacterized protein</fullName>
    </submittedName>
</protein>
<evidence type="ECO:0000313" key="1">
    <source>
        <dbReference type="EMBL" id="MCS2161237.1"/>
    </source>
</evidence>
<dbReference type="Proteomes" id="UP001205357">
    <property type="component" value="Unassembled WGS sequence"/>
</dbReference>
<evidence type="ECO:0000313" key="2">
    <source>
        <dbReference type="Proteomes" id="UP001205357"/>
    </source>
</evidence>
<name>A0ABT2E0F6_9ENTR</name>
<comment type="caution">
    <text evidence="1">The sequence shown here is derived from an EMBL/GenBank/DDBJ whole genome shotgun (WGS) entry which is preliminary data.</text>
</comment>
<gene>
    <name evidence="1" type="ORF">MUU47_08895</name>
</gene>
<accession>A0ABT2E0F6</accession>
<dbReference type="RefSeq" id="WP_258987815.1">
    <property type="nucleotide sequence ID" value="NZ_JALIGE010000072.1"/>
</dbReference>
<proteinExistence type="predicted"/>
<sequence length="78" mass="9336">MLLTKIELINVLHKNKIPEYCYSIDNEKNESLCLLQENGKWIIFYSERGERSDPEYYDSEEVACTKFFKEVIDMINHL</sequence>
<dbReference type="EMBL" id="JALIGE010000072">
    <property type="protein sequence ID" value="MCS2161237.1"/>
    <property type="molecule type" value="Genomic_DNA"/>
</dbReference>